<dbReference type="InterPro" id="IPR036259">
    <property type="entry name" value="MFS_trans_sf"/>
</dbReference>
<dbReference type="Pfam" id="PF12832">
    <property type="entry name" value="MFS_1_like"/>
    <property type="match status" value="1"/>
</dbReference>
<feature type="region of interest" description="Disordered" evidence="6">
    <location>
        <begin position="1"/>
        <end position="21"/>
    </location>
</feature>
<comment type="caution">
    <text evidence="9">The sequence shown here is derived from an EMBL/GenBank/DDBJ whole genome shotgun (WGS) entry which is preliminary data.</text>
</comment>
<feature type="transmembrane region" description="Helical" evidence="7">
    <location>
        <begin position="593"/>
        <end position="614"/>
    </location>
</feature>
<dbReference type="SUPFAM" id="SSF103473">
    <property type="entry name" value="MFS general substrate transporter"/>
    <property type="match status" value="2"/>
</dbReference>
<keyword evidence="3 7" id="KW-0812">Transmembrane</keyword>
<dbReference type="AlphaFoldDB" id="A0A9X0CQH3"/>
<evidence type="ECO:0000259" key="8">
    <source>
        <dbReference type="Pfam" id="PF12832"/>
    </source>
</evidence>
<dbReference type="InterPro" id="IPR051717">
    <property type="entry name" value="MFS_MFSD6"/>
</dbReference>
<dbReference type="Proteomes" id="UP001163046">
    <property type="component" value="Unassembled WGS sequence"/>
</dbReference>
<feature type="region of interest" description="Disordered" evidence="6">
    <location>
        <begin position="195"/>
        <end position="266"/>
    </location>
</feature>
<evidence type="ECO:0000256" key="2">
    <source>
        <dbReference type="ARBA" id="ARBA00005241"/>
    </source>
</evidence>
<comment type="similarity">
    <text evidence="2">Belongs to the major facilitator superfamily. MFSD6 family.</text>
</comment>
<accession>A0A9X0CQH3</accession>
<feature type="transmembrane region" description="Helical" evidence="7">
    <location>
        <begin position="439"/>
        <end position="461"/>
    </location>
</feature>
<sequence>MENEEETREPEREKTKGKKRRRKNPKESSYFKCFYDSDYLVLKGFCFFIYGAYGGFIPYLPLYFKQLFLGASYAGIIIGIRPLIQCIGAPFWGVLADRYHAGKVIFLGSVIAWIVKAFFLLAVRPQNQHCIEMYMNSTANVSYVYAYDLWNTEAKDQVKWLVLPLDHPIIIEKNKVAVVSTQDLKADVTQGDSLPREVLKKSEPVENRTKRKPQASLEKHRSLDESKLTVKRRRDERSVHSLIEHQRRNLRNKTKQNQVLDHGKREKKIPPALKRNKPLSATLNLEITHTVKVYNEELGTEIQYITEIDTYEIDYMFVMFTLIIIVGEFLESPTYALSDASLLKRLGEDREYYGRIRMWGSLGWAVAAAMVGLIINYSTFKLCQVPQNNYIIAFYIFVGFVAAAFVNGLWFRFSYEEEKKLEDIGKVAPMLLNLRHMSFLVATLYTGFCYGILVHFVNWYIDDIGGSSAIMGAAGAAREIAALIMFAMSTSALQALGNVNTMVFCLLSYIICFICYSILDDPWMAVALEVVDGGTYGLVWSNCVNYMSNVGLKLGVMDTTQGILQGIFWGLGNGGGTMISGALIESFGLTDTFRAFAIAGAVVLALLVLAQYTASLLENREKTRQEYELLSDSDESKSEVGEVMKEPSEENTSSKIKE</sequence>
<gene>
    <name evidence="9" type="ORF">OS493_036437</name>
</gene>
<evidence type="ECO:0000313" key="9">
    <source>
        <dbReference type="EMBL" id="KAJ7369794.1"/>
    </source>
</evidence>
<feature type="transmembrane region" description="Helical" evidence="7">
    <location>
        <begin position="315"/>
        <end position="337"/>
    </location>
</feature>
<organism evidence="9 10">
    <name type="scientific">Desmophyllum pertusum</name>
    <dbReference type="NCBI Taxonomy" id="174260"/>
    <lineage>
        <taxon>Eukaryota</taxon>
        <taxon>Metazoa</taxon>
        <taxon>Cnidaria</taxon>
        <taxon>Anthozoa</taxon>
        <taxon>Hexacorallia</taxon>
        <taxon>Scleractinia</taxon>
        <taxon>Caryophylliina</taxon>
        <taxon>Caryophylliidae</taxon>
        <taxon>Desmophyllum</taxon>
    </lineage>
</organism>
<comment type="subcellular location">
    <subcellularLocation>
        <location evidence="1">Membrane</location>
        <topology evidence="1">Multi-pass membrane protein</topology>
    </subcellularLocation>
</comment>
<feature type="transmembrane region" description="Helical" evidence="7">
    <location>
        <begin position="358"/>
        <end position="378"/>
    </location>
</feature>
<feature type="transmembrane region" description="Helical" evidence="7">
    <location>
        <begin position="390"/>
        <end position="411"/>
    </location>
</feature>
<feature type="transmembrane region" description="Helical" evidence="7">
    <location>
        <begin position="67"/>
        <end position="92"/>
    </location>
</feature>
<dbReference type="CDD" id="cd17335">
    <property type="entry name" value="MFS_MFSD6"/>
    <property type="match status" value="1"/>
</dbReference>
<dbReference type="EMBL" id="MU826886">
    <property type="protein sequence ID" value="KAJ7369794.1"/>
    <property type="molecule type" value="Genomic_DNA"/>
</dbReference>
<feature type="compositionally biased region" description="Basic and acidic residues" evidence="6">
    <location>
        <begin position="195"/>
        <end position="208"/>
    </location>
</feature>
<evidence type="ECO:0000313" key="10">
    <source>
        <dbReference type="Proteomes" id="UP001163046"/>
    </source>
</evidence>
<evidence type="ECO:0000256" key="5">
    <source>
        <dbReference type="ARBA" id="ARBA00023136"/>
    </source>
</evidence>
<reference evidence="9" key="1">
    <citation type="submission" date="2023-01" db="EMBL/GenBank/DDBJ databases">
        <title>Genome assembly of the deep-sea coral Lophelia pertusa.</title>
        <authorList>
            <person name="Herrera S."/>
            <person name="Cordes E."/>
        </authorList>
    </citation>
    <scope>NUCLEOTIDE SEQUENCE</scope>
    <source>
        <strain evidence="9">USNM1676648</strain>
        <tissue evidence="9">Polyp</tissue>
    </source>
</reference>
<keyword evidence="5 7" id="KW-0472">Membrane</keyword>
<dbReference type="InterPro" id="IPR024989">
    <property type="entry name" value="MFS_assoc_dom"/>
</dbReference>
<dbReference type="GO" id="GO:0016020">
    <property type="term" value="C:membrane"/>
    <property type="evidence" value="ECO:0007669"/>
    <property type="project" value="UniProtKB-SubCell"/>
</dbReference>
<feature type="transmembrane region" description="Helical" evidence="7">
    <location>
        <begin position="40"/>
        <end position="61"/>
    </location>
</feature>
<keyword evidence="4 7" id="KW-1133">Transmembrane helix</keyword>
<dbReference type="OrthoDB" id="515887at2759"/>
<feature type="compositionally biased region" description="Basic and acidic residues" evidence="6">
    <location>
        <begin position="634"/>
        <end position="648"/>
    </location>
</feature>
<feature type="compositionally biased region" description="Basic and acidic residues" evidence="6">
    <location>
        <begin position="217"/>
        <end position="247"/>
    </location>
</feature>
<feature type="transmembrane region" description="Helical" evidence="7">
    <location>
        <begin position="104"/>
        <end position="123"/>
    </location>
</feature>
<evidence type="ECO:0000256" key="1">
    <source>
        <dbReference type="ARBA" id="ARBA00004141"/>
    </source>
</evidence>
<dbReference type="PANTHER" id="PTHR16172">
    <property type="entry name" value="MAJOR FACILITATOR SUPERFAMILY DOMAIN-CONTAINING PROTEIN 6-LIKE"/>
    <property type="match status" value="1"/>
</dbReference>
<feature type="transmembrane region" description="Helical" evidence="7">
    <location>
        <begin position="499"/>
        <end position="519"/>
    </location>
</feature>
<keyword evidence="10" id="KW-1185">Reference proteome</keyword>
<name>A0A9X0CQH3_9CNID</name>
<evidence type="ECO:0000256" key="7">
    <source>
        <dbReference type="SAM" id="Phobius"/>
    </source>
</evidence>
<dbReference type="Gene3D" id="1.20.1250.20">
    <property type="entry name" value="MFS general substrate transporter like domains"/>
    <property type="match status" value="3"/>
</dbReference>
<evidence type="ECO:0000256" key="3">
    <source>
        <dbReference type="ARBA" id="ARBA00022692"/>
    </source>
</evidence>
<evidence type="ECO:0000256" key="6">
    <source>
        <dbReference type="SAM" id="MobiDB-lite"/>
    </source>
</evidence>
<proteinExistence type="inferred from homology"/>
<protein>
    <recommendedName>
        <fullName evidence="8">Major facilitator superfamily associated domain-containing protein</fullName>
    </recommendedName>
</protein>
<feature type="domain" description="Major facilitator superfamily associated" evidence="8">
    <location>
        <begin position="39"/>
        <end position="595"/>
    </location>
</feature>
<evidence type="ECO:0000256" key="4">
    <source>
        <dbReference type="ARBA" id="ARBA00022989"/>
    </source>
</evidence>
<feature type="region of interest" description="Disordered" evidence="6">
    <location>
        <begin position="627"/>
        <end position="658"/>
    </location>
</feature>
<dbReference type="PANTHER" id="PTHR16172:SF2">
    <property type="entry name" value="MAJOR FACILITATOR SUPERFAMILY DOMAIN-CONTAINING PROTEIN 6"/>
    <property type="match status" value="1"/>
</dbReference>